<comment type="caution">
    <text evidence="6">The sequence shown here is derived from an EMBL/GenBank/DDBJ whole genome shotgun (WGS) entry which is preliminary data.</text>
</comment>
<dbReference type="FunFam" id="1.10.10.10:FF:000001">
    <property type="entry name" value="LysR family transcriptional regulator"/>
    <property type="match status" value="1"/>
</dbReference>
<dbReference type="Gene3D" id="1.10.10.10">
    <property type="entry name" value="Winged helix-like DNA-binding domain superfamily/Winged helix DNA-binding domain"/>
    <property type="match status" value="1"/>
</dbReference>
<dbReference type="InterPro" id="IPR000847">
    <property type="entry name" value="LysR_HTH_N"/>
</dbReference>
<evidence type="ECO:0000256" key="3">
    <source>
        <dbReference type="ARBA" id="ARBA00023125"/>
    </source>
</evidence>
<dbReference type="PROSITE" id="PS50931">
    <property type="entry name" value="HTH_LYSR"/>
    <property type="match status" value="1"/>
</dbReference>
<dbReference type="InterPro" id="IPR036388">
    <property type="entry name" value="WH-like_DNA-bd_sf"/>
</dbReference>
<dbReference type="SUPFAM" id="SSF53850">
    <property type="entry name" value="Periplasmic binding protein-like II"/>
    <property type="match status" value="1"/>
</dbReference>
<dbReference type="GO" id="GO:0006351">
    <property type="term" value="P:DNA-templated transcription"/>
    <property type="evidence" value="ECO:0007669"/>
    <property type="project" value="TreeGrafter"/>
</dbReference>
<dbReference type="AlphaFoldDB" id="A0A917UWX5"/>
<sequence>MIRFDDVQVFVQTADAGSLSEAARQLDQSSAYASHALQRLERALGVRLFIRTTRSLRLSDDGERYLPHAQAALAALNSGQHAIADAHDQIGGSLRLSVPSDFGRNLLLPWLDDFREQHPALTLHLRISDRPADLVRQPLDAAFRYGTPMDSSLVALPVAPKNRRVLCAAPSYLARHPRPSTPDDLREHNCLRYVWGEQTFERWTFHTPEGERTVSVSGDRLCDDADLARRWAVAGHGIVYKSRLDVLPDLKAGRLVEVFPENYGQPAPLNLVCAHRTSLTPVVQRVREFVRRRCEALYDV</sequence>
<evidence type="ECO:0000259" key="5">
    <source>
        <dbReference type="PROSITE" id="PS50931"/>
    </source>
</evidence>
<keyword evidence="3" id="KW-0238">DNA-binding</keyword>
<evidence type="ECO:0000313" key="6">
    <source>
        <dbReference type="EMBL" id="GGJ91710.1"/>
    </source>
</evidence>
<keyword evidence="2" id="KW-0805">Transcription regulation</keyword>
<keyword evidence="7" id="KW-1185">Reference proteome</keyword>
<dbReference type="PANTHER" id="PTHR30537:SF21">
    <property type="entry name" value="HTH-TYPE TRANSCRIPTIONAL REGULATOR SINR-RELATED"/>
    <property type="match status" value="1"/>
</dbReference>
<dbReference type="InterPro" id="IPR005119">
    <property type="entry name" value="LysR_subst-bd"/>
</dbReference>
<name>A0A917UWX5_9PSED</name>
<dbReference type="GO" id="GO:0043565">
    <property type="term" value="F:sequence-specific DNA binding"/>
    <property type="evidence" value="ECO:0007669"/>
    <property type="project" value="TreeGrafter"/>
</dbReference>
<dbReference type="Pfam" id="PF00126">
    <property type="entry name" value="HTH_1"/>
    <property type="match status" value="1"/>
</dbReference>
<accession>A0A917UWX5</accession>
<evidence type="ECO:0000256" key="4">
    <source>
        <dbReference type="ARBA" id="ARBA00023163"/>
    </source>
</evidence>
<comment type="similarity">
    <text evidence="1">Belongs to the LysR transcriptional regulatory family.</text>
</comment>
<keyword evidence="4" id="KW-0804">Transcription</keyword>
<gene>
    <name evidence="6" type="ORF">GCM10009304_16890</name>
</gene>
<reference evidence="6" key="1">
    <citation type="journal article" date="2014" name="Int. J. Syst. Evol. Microbiol.">
        <title>Complete genome sequence of Corynebacterium casei LMG S-19264T (=DSM 44701T), isolated from a smear-ripened cheese.</title>
        <authorList>
            <consortium name="US DOE Joint Genome Institute (JGI-PGF)"/>
            <person name="Walter F."/>
            <person name="Albersmeier A."/>
            <person name="Kalinowski J."/>
            <person name="Ruckert C."/>
        </authorList>
    </citation>
    <scope>NUCLEOTIDE SEQUENCE</scope>
    <source>
        <strain evidence="6">JCM 30078</strain>
    </source>
</reference>
<dbReference type="InterPro" id="IPR058163">
    <property type="entry name" value="LysR-type_TF_proteobact-type"/>
</dbReference>
<dbReference type="RefSeq" id="WP_188982752.1">
    <property type="nucleotide sequence ID" value="NZ_BMPO01000003.1"/>
</dbReference>
<reference evidence="6" key="2">
    <citation type="submission" date="2020-09" db="EMBL/GenBank/DDBJ databases">
        <authorList>
            <person name="Sun Q."/>
            <person name="Ohkuma M."/>
        </authorList>
    </citation>
    <scope>NUCLEOTIDE SEQUENCE</scope>
    <source>
        <strain evidence="6">JCM 30078</strain>
    </source>
</reference>
<dbReference type="Gene3D" id="3.40.190.290">
    <property type="match status" value="1"/>
</dbReference>
<dbReference type="SUPFAM" id="SSF46785">
    <property type="entry name" value="Winged helix' DNA-binding domain"/>
    <property type="match status" value="1"/>
</dbReference>
<dbReference type="EMBL" id="BMPO01000003">
    <property type="protein sequence ID" value="GGJ91710.1"/>
    <property type="molecule type" value="Genomic_DNA"/>
</dbReference>
<proteinExistence type="inferred from homology"/>
<dbReference type="CDD" id="cd08422">
    <property type="entry name" value="PBP2_CrgA_like"/>
    <property type="match status" value="1"/>
</dbReference>
<dbReference type="GO" id="GO:0003700">
    <property type="term" value="F:DNA-binding transcription factor activity"/>
    <property type="evidence" value="ECO:0007669"/>
    <property type="project" value="InterPro"/>
</dbReference>
<evidence type="ECO:0000256" key="1">
    <source>
        <dbReference type="ARBA" id="ARBA00009437"/>
    </source>
</evidence>
<dbReference type="InterPro" id="IPR036390">
    <property type="entry name" value="WH_DNA-bd_sf"/>
</dbReference>
<dbReference type="FunFam" id="3.40.190.290:FF:000001">
    <property type="entry name" value="Transcriptional regulator, LysR family"/>
    <property type="match status" value="1"/>
</dbReference>
<organism evidence="6 7">
    <name type="scientific">Pseudomonas matsuisoli</name>
    <dbReference type="NCBI Taxonomy" id="1515666"/>
    <lineage>
        <taxon>Bacteria</taxon>
        <taxon>Pseudomonadati</taxon>
        <taxon>Pseudomonadota</taxon>
        <taxon>Gammaproteobacteria</taxon>
        <taxon>Pseudomonadales</taxon>
        <taxon>Pseudomonadaceae</taxon>
        <taxon>Pseudomonas</taxon>
    </lineage>
</organism>
<evidence type="ECO:0000313" key="7">
    <source>
        <dbReference type="Proteomes" id="UP000635983"/>
    </source>
</evidence>
<evidence type="ECO:0000256" key="2">
    <source>
        <dbReference type="ARBA" id="ARBA00023015"/>
    </source>
</evidence>
<dbReference type="Pfam" id="PF03466">
    <property type="entry name" value="LysR_substrate"/>
    <property type="match status" value="1"/>
</dbReference>
<dbReference type="Proteomes" id="UP000635983">
    <property type="component" value="Unassembled WGS sequence"/>
</dbReference>
<dbReference type="PANTHER" id="PTHR30537">
    <property type="entry name" value="HTH-TYPE TRANSCRIPTIONAL REGULATOR"/>
    <property type="match status" value="1"/>
</dbReference>
<feature type="domain" description="HTH lysR-type" evidence="5">
    <location>
        <begin position="2"/>
        <end position="59"/>
    </location>
</feature>
<protein>
    <submittedName>
        <fullName evidence="6">Transcriptional regulator</fullName>
    </submittedName>
</protein>